<accession>A0A9D1DVV8</accession>
<reference evidence="2" key="1">
    <citation type="submission" date="2020-10" db="EMBL/GenBank/DDBJ databases">
        <authorList>
            <person name="Gilroy R."/>
        </authorList>
    </citation>
    <scope>NUCLEOTIDE SEQUENCE</scope>
    <source>
        <strain evidence="2">CHK189-12415</strain>
    </source>
</reference>
<proteinExistence type="predicted"/>
<evidence type="ECO:0000313" key="3">
    <source>
        <dbReference type="Proteomes" id="UP000824241"/>
    </source>
</evidence>
<organism evidence="2 3">
    <name type="scientific">Candidatus Faecivivens stercoravium</name>
    <dbReference type="NCBI Taxonomy" id="2840803"/>
    <lineage>
        <taxon>Bacteria</taxon>
        <taxon>Bacillati</taxon>
        <taxon>Bacillota</taxon>
        <taxon>Clostridia</taxon>
        <taxon>Eubacteriales</taxon>
        <taxon>Oscillospiraceae</taxon>
        <taxon>Oscillospiraceae incertae sedis</taxon>
        <taxon>Candidatus Faecivivens</taxon>
    </lineage>
</organism>
<comment type="caution">
    <text evidence="2">The sequence shown here is derived from an EMBL/GenBank/DDBJ whole genome shotgun (WGS) entry which is preliminary data.</text>
</comment>
<reference evidence="2" key="2">
    <citation type="journal article" date="2021" name="PeerJ">
        <title>Extensive microbial diversity within the chicken gut microbiome revealed by metagenomics and culture.</title>
        <authorList>
            <person name="Gilroy R."/>
            <person name="Ravi A."/>
            <person name="Getino M."/>
            <person name="Pursley I."/>
            <person name="Horton D.L."/>
            <person name="Alikhan N.F."/>
            <person name="Baker D."/>
            <person name="Gharbi K."/>
            <person name="Hall N."/>
            <person name="Watson M."/>
            <person name="Adriaenssens E.M."/>
            <person name="Foster-Nyarko E."/>
            <person name="Jarju S."/>
            <person name="Secka A."/>
            <person name="Antonio M."/>
            <person name="Oren A."/>
            <person name="Chaudhuri R.R."/>
            <person name="La Ragione R."/>
            <person name="Hildebrand F."/>
            <person name="Pallen M.J."/>
        </authorList>
    </citation>
    <scope>NUCLEOTIDE SEQUENCE</scope>
    <source>
        <strain evidence="2">CHK189-12415</strain>
    </source>
</reference>
<keyword evidence="1" id="KW-1133">Transmembrane helix</keyword>
<keyword evidence="1" id="KW-0812">Transmembrane</keyword>
<feature type="non-terminal residue" evidence="2">
    <location>
        <position position="130"/>
    </location>
</feature>
<dbReference type="Proteomes" id="UP000824241">
    <property type="component" value="Unassembled WGS sequence"/>
</dbReference>
<keyword evidence="1" id="KW-0472">Membrane</keyword>
<dbReference type="EMBL" id="DVHA01000023">
    <property type="protein sequence ID" value="HIR60105.1"/>
    <property type="molecule type" value="Genomic_DNA"/>
</dbReference>
<feature type="transmembrane region" description="Helical" evidence="1">
    <location>
        <begin position="91"/>
        <end position="115"/>
    </location>
</feature>
<evidence type="ECO:0000256" key="1">
    <source>
        <dbReference type="SAM" id="Phobius"/>
    </source>
</evidence>
<sequence>MGAFELVEKVFFEYFLGAAHASLSVAKPWLASEVRQLSAWEGALPLPFPRFFEKNRVKLLIFRTFLYHFNASADFYVSAKLVFDSLTPIRFGWGFFAAVLAFLRVSVLIFVDFPLDFANPLAKKWKMSYD</sequence>
<evidence type="ECO:0000313" key="2">
    <source>
        <dbReference type="EMBL" id="HIR60105.1"/>
    </source>
</evidence>
<protein>
    <submittedName>
        <fullName evidence="2">Uncharacterized protein</fullName>
    </submittedName>
</protein>
<name>A0A9D1DVV8_9FIRM</name>
<gene>
    <name evidence="2" type="ORF">IAB37_00790</name>
</gene>
<dbReference type="AlphaFoldDB" id="A0A9D1DVV8"/>